<dbReference type="FunFam" id="1.10.10.10:FF:000001">
    <property type="entry name" value="LysR family transcriptional regulator"/>
    <property type="match status" value="1"/>
</dbReference>
<dbReference type="InterPro" id="IPR005119">
    <property type="entry name" value="LysR_subst-bd"/>
</dbReference>
<dbReference type="Pfam" id="PF00126">
    <property type="entry name" value="HTH_1"/>
    <property type="match status" value="1"/>
</dbReference>
<evidence type="ECO:0000256" key="3">
    <source>
        <dbReference type="ARBA" id="ARBA00023125"/>
    </source>
</evidence>
<dbReference type="InterPro" id="IPR000847">
    <property type="entry name" value="LysR_HTH_N"/>
</dbReference>
<reference evidence="7" key="1">
    <citation type="submission" date="2016-07" db="EMBL/GenBank/DDBJ databases">
        <authorList>
            <person name="Florea S."/>
            <person name="Webb J.S."/>
            <person name="Jaromczyk J."/>
            <person name="Schardl C.L."/>
        </authorList>
    </citation>
    <scope>NUCLEOTIDE SEQUENCE [LARGE SCALE GENOMIC DNA]</scope>
    <source>
        <strain evidence="7">IPB1</strain>
    </source>
</reference>
<proteinExistence type="inferred from homology"/>
<dbReference type="EMBL" id="MAUJ01000001">
    <property type="protein sequence ID" value="OCQ23163.1"/>
    <property type="molecule type" value="Genomic_DNA"/>
</dbReference>
<dbReference type="Proteomes" id="UP000093366">
    <property type="component" value="Unassembled WGS sequence"/>
</dbReference>
<dbReference type="PROSITE" id="PS50931">
    <property type="entry name" value="HTH_LYSR"/>
    <property type="match status" value="1"/>
</dbReference>
<dbReference type="OrthoDB" id="9786526at2"/>
<dbReference type="SUPFAM" id="SSF53850">
    <property type="entry name" value="Periplasmic binding protein-like II"/>
    <property type="match status" value="1"/>
</dbReference>
<organism evidence="6 7">
    <name type="scientific">Pseudoalteromonas luteoviolacea</name>
    <dbReference type="NCBI Taxonomy" id="43657"/>
    <lineage>
        <taxon>Bacteria</taxon>
        <taxon>Pseudomonadati</taxon>
        <taxon>Pseudomonadota</taxon>
        <taxon>Gammaproteobacteria</taxon>
        <taxon>Alteromonadales</taxon>
        <taxon>Pseudoalteromonadaceae</taxon>
        <taxon>Pseudoalteromonas</taxon>
    </lineage>
</organism>
<dbReference type="RefSeq" id="WP_065789148.1">
    <property type="nucleotide sequence ID" value="NZ_MAUJ01000001.1"/>
</dbReference>
<accession>A0A1C0TV18</accession>
<sequence length="296" mass="33519">MSTINRLTYFNCVVETKSISLSSKYLDVQPSSISRQLAALEEELGVRLLNRTTRSIGLTEAGTKYYEYSQRIVAELQEAKQVVNELKENPSGTLRLSMTVGFGECIVLPLIPTFKKRFPNVDIEIELTERVVDLVDENIDIAIRSGRLPDSTLVSKRLASNNFVICASPRYLETHGEPQLPDDLEHFTCIKYSYRGWRDWFLIKDKPTKLAIGKGMSINSVNGQKQLLMNDAGIALIPLWAVKKELKDGVLVQLLNQYTFSPYETLSSTYAIYLKRELLAPKTRAFLDYLASNIPQ</sequence>
<evidence type="ECO:0000259" key="5">
    <source>
        <dbReference type="PROSITE" id="PS50931"/>
    </source>
</evidence>
<dbReference type="InterPro" id="IPR036390">
    <property type="entry name" value="WH_DNA-bd_sf"/>
</dbReference>
<keyword evidence="4" id="KW-0804">Transcription</keyword>
<dbReference type="GO" id="GO:0003677">
    <property type="term" value="F:DNA binding"/>
    <property type="evidence" value="ECO:0007669"/>
    <property type="project" value="UniProtKB-KW"/>
</dbReference>
<dbReference type="InterPro" id="IPR036388">
    <property type="entry name" value="WH-like_DNA-bd_sf"/>
</dbReference>
<evidence type="ECO:0000256" key="4">
    <source>
        <dbReference type="ARBA" id="ARBA00023163"/>
    </source>
</evidence>
<evidence type="ECO:0000313" key="7">
    <source>
        <dbReference type="Proteomes" id="UP000093366"/>
    </source>
</evidence>
<dbReference type="CDD" id="cd08422">
    <property type="entry name" value="PBP2_CrgA_like"/>
    <property type="match status" value="1"/>
</dbReference>
<dbReference type="GO" id="GO:0003700">
    <property type="term" value="F:DNA-binding transcription factor activity"/>
    <property type="evidence" value="ECO:0007669"/>
    <property type="project" value="InterPro"/>
</dbReference>
<dbReference type="PANTHER" id="PTHR30537:SF5">
    <property type="entry name" value="HTH-TYPE TRANSCRIPTIONAL ACTIVATOR TTDR-RELATED"/>
    <property type="match status" value="1"/>
</dbReference>
<dbReference type="Pfam" id="PF03466">
    <property type="entry name" value="LysR_substrate"/>
    <property type="match status" value="1"/>
</dbReference>
<dbReference type="PANTHER" id="PTHR30537">
    <property type="entry name" value="HTH-TYPE TRANSCRIPTIONAL REGULATOR"/>
    <property type="match status" value="1"/>
</dbReference>
<gene>
    <name evidence="6" type="ORF">A7985_04220</name>
</gene>
<dbReference type="Gene3D" id="3.40.190.290">
    <property type="match status" value="1"/>
</dbReference>
<comment type="similarity">
    <text evidence="1">Belongs to the LysR transcriptional regulatory family.</text>
</comment>
<keyword evidence="2" id="KW-0805">Transcription regulation</keyword>
<dbReference type="InterPro" id="IPR058163">
    <property type="entry name" value="LysR-type_TF_proteobact-type"/>
</dbReference>
<comment type="caution">
    <text evidence="6">The sequence shown here is derived from an EMBL/GenBank/DDBJ whole genome shotgun (WGS) entry which is preliminary data.</text>
</comment>
<dbReference type="Gene3D" id="1.10.10.10">
    <property type="entry name" value="Winged helix-like DNA-binding domain superfamily/Winged helix DNA-binding domain"/>
    <property type="match status" value="1"/>
</dbReference>
<dbReference type="SUPFAM" id="SSF46785">
    <property type="entry name" value="Winged helix' DNA-binding domain"/>
    <property type="match status" value="1"/>
</dbReference>
<dbReference type="AlphaFoldDB" id="A0A1C0TV18"/>
<protein>
    <submittedName>
        <fullName evidence="6">Transcriptional regulator</fullName>
    </submittedName>
</protein>
<feature type="domain" description="HTH lysR-type" evidence="5">
    <location>
        <begin position="1"/>
        <end position="59"/>
    </location>
</feature>
<evidence type="ECO:0000313" key="6">
    <source>
        <dbReference type="EMBL" id="OCQ23163.1"/>
    </source>
</evidence>
<keyword evidence="3" id="KW-0238">DNA-binding</keyword>
<evidence type="ECO:0000256" key="2">
    <source>
        <dbReference type="ARBA" id="ARBA00023015"/>
    </source>
</evidence>
<name>A0A1C0TV18_9GAMM</name>
<evidence type="ECO:0000256" key="1">
    <source>
        <dbReference type="ARBA" id="ARBA00009437"/>
    </source>
</evidence>